<keyword evidence="2" id="KW-1185">Reference proteome</keyword>
<sequence>DLSMCRIRCSYSYPAPRKHKGNSYASSQPTIKMDIYVHTECSYHGSSTINTILIKVTVTFSLSPEPHFIINEIGVEPETNIDFLGSYESRDTHLDIILGDSRKLINAYLQKSLKILLSDSSLKKYY</sequence>
<name>A0AAV2SV17_MEGNR</name>
<accession>A0AAV2SV17</accession>
<proteinExistence type="predicted"/>
<feature type="non-terminal residue" evidence="1">
    <location>
        <position position="1"/>
    </location>
</feature>
<evidence type="ECO:0000313" key="1">
    <source>
        <dbReference type="EMBL" id="CAL4235387.1"/>
    </source>
</evidence>
<reference evidence="1 2" key="1">
    <citation type="submission" date="2024-05" db="EMBL/GenBank/DDBJ databases">
        <authorList>
            <person name="Wallberg A."/>
        </authorList>
    </citation>
    <scope>NUCLEOTIDE SEQUENCE [LARGE SCALE GENOMIC DNA]</scope>
</reference>
<evidence type="ECO:0000313" key="2">
    <source>
        <dbReference type="Proteomes" id="UP001497623"/>
    </source>
</evidence>
<dbReference type="AlphaFoldDB" id="A0AAV2SV17"/>
<dbReference type="EMBL" id="CAXKWB010115081">
    <property type="protein sequence ID" value="CAL4235387.1"/>
    <property type="molecule type" value="Genomic_DNA"/>
</dbReference>
<protein>
    <submittedName>
        <fullName evidence="1">Uncharacterized protein</fullName>
    </submittedName>
</protein>
<gene>
    <name evidence="1" type="ORF">MNOR_LOCUS40075</name>
</gene>
<organism evidence="1 2">
    <name type="scientific">Meganyctiphanes norvegica</name>
    <name type="common">Northern krill</name>
    <name type="synonym">Thysanopoda norvegica</name>
    <dbReference type="NCBI Taxonomy" id="48144"/>
    <lineage>
        <taxon>Eukaryota</taxon>
        <taxon>Metazoa</taxon>
        <taxon>Ecdysozoa</taxon>
        <taxon>Arthropoda</taxon>
        <taxon>Crustacea</taxon>
        <taxon>Multicrustacea</taxon>
        <taxon>Malacostraca</taxon>
        <taxon>Eumalacostraca</taxon>
        <taxon>Eucarida</taxon>
        <taxon>Euphausiacea</taxon>
        <taxon>Euphausiidae</taxon>
        <taxon>Meganyctiphanes</taxon>
    </lineage>
</organism>
<comment type="caution">
    <text evidence="1">The sequence shown here is derived from an EMBL/GenBank/DDBJ whole genome shotgun (WGS) entry which is preliminary data.</text>
</comment>
<dbReference type="Proteomes" id="UP001497623">
    <property type="component" value="Unassembled WGS sequence"/>
</dbReference>